<dbReference type="Gene3D" id="2.30.40.10">
    <property type="entry name" value="Urease, subunit C, domain 1"/>
    <property type="match status" value="1"/>
</dbReference>
<gene>
    <name evidence="1" type="ORF">ACFSW5_02730</name>
</gene>
<dbReference type="SUPFAM" id="SSF51556">
    <property type="entry name" value="Metallo-dependent hydrolases"/>
    <property type="match status" value="1"/>
</dbReference>
<dbReference type="SUPFAM" id="SSF51338">
    <property type="entry name" value="Composite domain of metallo-dependent hydrolases"/>
    <property type="match status" value="1"/>
</dbReference>
<reference evidence="2" key="1">
    <citation type="journal article" date="2019" name="Int. J. Syst. Evol. Microbiol.">
        <title>The Global Catalogue of Microorganisms (GCM) 10K type strain sequencing project: providing services to taxonomists for standard genome sequencing and annotation.</title>
        <authorList>
            <consortium name="The Broad Institute Genomics Platform"/>
            <consortium name="The Broad Institute Genome Sequencing Center for Infectious Disease"/>
            <person name="Wu L."/>
            <person name="Ma J."/>
        </authorList>
    </citation>
    <scope>NUCLEOTIDE SEQUENCE [LARGE SCALE GENOMIC DNA]</scope>
    <source>
        <strain evidence="2">TISTR 1827</strain>
    </source>
</reference>
<evidence type="ECO:0000313" key="1">
    <source>
        <dbReference type="EMBL" id="MFD2659177.1"/>
    </source>
</evidence>
<dbReference type="Proteomes" id="UP001597493">
    <property type="component" value="Unassembled WGS sequence"/>
</dbReference>
<dbReference type="PIRSF" id="PIRSF039004">
    <property type="entry name" value="ADE_EF_0837"/>
    <property type="match status" value="1"/>
</dbReference>
<accession>A0ABW5QS77</accession>
<dbReference type="RefSeq" id="WP_379269498.1">
    <property type="nucleotide sequence ID" value="NZ_JBHUGT010000031.1"/>
</dbReference>
<dbReference type="Gene3D" id="3.20.20.140">
    <property type="entry name" value="Metal-dependent hydrolases"/>
    <property type="match status" value="1"/>
</dbReference>
<dbReference type="NCBIfam" id="NF006689">
    <property type="entry name" value="PRK09237.1"/>
    <property type="match status" value="1"/>
</dbReference>
<sequence length="367" mass="40034">MKQRIVVRHVLPVGRTSAVDIVIEDGYIRRIAEAGTVEGEDGFDGRGMYVSSGWIDMHVHAFSEFQPYGDDTDEIGVKQGVTVIVDAGSCGADRIADLAAHSGKAKTKVFAFLNISSIGLERVDELSNPEWIRRDKAAEAVRMFPDFIVGLKARMSRSVVKDSGIRPLVLARLMSDETSLPLMVHIGSAPPRVEEVLGLLEKNDIVTHYLHGKANSLFTDDGKPKPELLSAVRRGVKLDVGHGTASFSFRTAEYAKACGISFDTISTDIYRGNRLRGPVFSLASVLTKFLHLGYSLEDVIGAVTAKPAEWLGRPELGRIQEGDKANLTLFALKRGRAVLVDSEGERREADISLQPKGAIVDGEFIEC</sequence>
<dbReference type="InterPro" id="IPR047601">
    <property type="entry name" value="EF_0837-like"/>
</dbReference>
<dbReference type="InterPro" id="IPR032466">
    <property type="entry name" value="Metal_Hydrolase"/>
</dbReference>
<dbReference type="PANTHER" id="PTHR42717:SF1">
    <property type="entry name" value="IMIDAZOLONEPROPIONASE AND RELATED AMIDOHYDROLASES"/>
    <property type="match status" value="1"/>
</dbReference>
<dbReference type="NCBIfam" id="TIGR03583">
    <property type="entry name" value="EF_0837"/>
    <property type="match status" value="1"/>
</dbReference>
<keyword evidence="2" id="KW-1185">Reference proteome</keyword>
<proteinExistence type="predicted"/>
<dbReference type="PANTHER" id="PTHR42717">
    <property type="entry name" value="DIHYDROOROTASE-RELATED"/>
    <property type="match status" value="1"/>
</dbReference>
<organism evidence="1 2">
    <name type="scientific">Paenibacillus thailandensis</name>
    <dbReference type="NCBI Taxonomy" id="393250"/>
    <lineage>
        <taxon>Bacteria</taxon>
        <taxon>Bacillati</taxon>
        <taxon>Bacillota</taxon>
        <taxon>Bacilli</taxon>
        <taxon>Bacillales</taxon>
        <taxon>Paenibacillaceae</taxon>
        <taxon>Paenibacillus</taxon>
    </lineage>
</organism>
<evidence type="ECO:0000313" key="2">
    <source>
        <dbReference type="Proteomes" id="UP001597493"/>
    </source>
</evidence>
<dbReference type="Pfam" id="PF22647">
    <property type="entry name" value="EF_0837-like_N"/>
    <property type="match status" value="1"/>
</dbReference>
<dbReference type="EC" id="3.5.2.3" evidence="1"/>
<keyword evidence="1" id="KW-0378">Hydrolase</keyword>
<dbReference type="InterPro" id="IPR020043">
    <property type="entry name" value="Deacetylase_Atu3266-like"/>
</dbReference>
<dbReference type="EMBL" id="JBHUMY010000001">
    <property type="protein sequence ID" value="MFD2659177.1"/>
    <property type="molecule type" value="Genomic_DNA"/>
</dbReference>
<dbReference type="GO" id="GO:0004151">
    <property type="term" value="F:dihydroorotase activity"/>
    <property type="evidence" value="ECO:0007669"/>
    <property type="project" value="UniProtKB-EC"/>
</dbReference>
<dbReference type="InterPro" id="IPR011059">
    <property type="entry name" value="Metal-dep_hydrolase_composite"/>
</dbReference>
<protein>
    <submittedName>
        <fullName evidence="1">Amidohydrolase/deacetylase family metallohydrolase</fullName>
        <ecNumber evidence="1">3.5.2.3</ecNumber>
    </submittedName>
</protein>
<comment type="caution">
    <text evidence="1">The sequence shown here is derived from an EMBL/GenBank/DDBJ whole genome shotgun (WGS) entry which is preliminary data.</text>
</comment>
<name>A0ABW5QS77_9BACL</name>